<organism evidence="1 2">
    <name type="scientific">Xylocopilactobacillus apis</name>
    <dbReference type="NCBI Taxonomy" id="2932183"/>
    <lineage>
        <taxon>Bacteria</taxon>
        <taxon>Bacillati</taxon>
        <taxon>Bacillota</taxon>
        <taxon>Bacilli</taxon>
        <taxon>Lactobacillales</taxon>
        <taxon>Lactobacillaceae</taxon>
        <taxon>Xylocopilactobacillus</taxon>
    </lineage>
</organism>
<evidence type="ECO:0000313" key="2">
    <source>
        <dbReference type="Proteomes" id="UP001321804"/>
    </source>
</evidence>
<dbReference type="SUPFAM" id="SSF159888">
    <property type="entry name" value="YdhG-like"/>
    <property type="match status" value="1"/>
</dbReference>
<keyword evidence="2" id="KW-1185">Reference proteome</keyword>
<sequence>MNELDDIFGAYLKTIQPAEHQQKFHHLLIKIDLTLELNAYPELRNGHPSFFLNGQPIISLNASDQSIVVKPGAPALKHFGKNIETAKIKFNSESIQIPWDQEFPTNLVNSFIKFNEANILDNAEGIDHAED</sequence>
<gene>
    <name evidence="1" type="ORF">KIMC2_17800</name>
</gene>
<name>A0AAU9DQ43_9LACO</name>
<dbReference type="RefSeq" id="WP_317696117.1">
    <property type="nucleotide sequence ID" value="NZ_AP026801.1"/>
</dbReference>
<dbReference type="KEGG" id="xak:KIMC2_17800"/>
<dbReference type="Proteomes" id="UP001321804">
    <property type="component" value="Chromosome"/>
</dbReference>
<protein>
    <submittedName>
        <fullName evidence="1">Uncharacterized protein</fullName>
    </submittedName>
</protein>
<dbReference type="AlphaFoldDB" id="A0AAU9DQ43"/>
<evidence type="ECO:0000313" key="1">
    <source>
        <dbReference type="EMBL" id="BDR57218.1"/>
    </source>
</evidence>
<accession>A0AAU9DQ43</accession>
<dbReference type="EMBL" id="AP026801">
    <property type="protein sequence ID" value="BDR57218.1"/>
    <property type="molecule type" value="Genomic_DNA"/>
</dbReference>
<reference evidence="1 2" key="1">
    <citation type="journal article" date="2023" name="Microbiol. Spectr.">
        <title>Symbiosis of Carpenter Bees with Uncharacterized Lactic Acid Bacteria Showing NAD Auxotrophy.</title>
        <authorList>
            <person name="Kawasaki S."/>
            <person name="Ozawa K."/>
            <person name="Mori T."/>
            <person name="Yamamoto A."/>
            <person name="Ito M."/>
            <person name="Ohkuma M."/>
            <person name="Sakamoto M."/>
            <person name="Matsutani M."/>
        </authorList>
    </citation>
    <scope>NUCLEOTIDE SEQUENCE [LARGE SCALE GENOMIC DNA]</scope>
    <source>
        <strain evidence="1 2">KimC2</strain>
    </source>
</reference>
<proteinExistence type="predicted"/>
<dbReference type="Gene3D" id="3.90.1150.200">
    <property type="match status" value="1"/>
</dbReference>